<keyword evidence="2" id="KW-0408">Iron</keyword>
<reference evidence="6" key="1">
    <citation type="submission" date="2018-02" db="EMBL/GenBank/DDBJ databases">
        <authorList>
            <person name="Hausmann B."/>
        </authorList>
    </citation>
    <scope>NUCLEOTIDE SEQUENCE [LARGE SCALE GENOMIC DNA]</scope>
    <source>
        <strain evidence="6">Peat soil MAG SbF1</strain>
    </source>
</reference>
<sequence>MDYIDEVLSFYEQPNIVTEEDNALMEKYRKDLGSQFCRRCEYCQPCPNGVMITPAMGYPILAKRMSPEVSVIFAKNPMESVTECIGCGECITRCPYDLPIPDILQRNYGMYIEHKNLNK</sequence>
<evidence type="ECO:0000313" key="6">
    <source>
        <dbReference type="Proteomes" id="UP000238916"/>
    </source>
</evidence>
<dbReference type="PROSITE" id="PS00198">
    <property type="entry name" value="4FE4S_FER_1"/>
    <property type="match status" value="1"/>
</dbReference>
<keyword evidence="1" id="KW-0479">Metal-binding</keyword>
<dbReference type="PROSITE" id="PS51379">
    <property type="entry name" value="4FE4S_FER_2"/>
    <property type="match status" value="1"/>
</dbReference>
<dbReference type="GO" id="GO:0051536">
    <property type="term" value="F:iron-sulfur cluster binding"/>
    <property type="evidence" value="ECO:0007669"/>
    <property type="project" value="UniProtKB-KW"/>
</dbReference>
<name>A0A2U3LGC5_9FIRM</name>
<evidence type="ECO:0000256" key="3">
    <source>
        <dbReference type="ARBA" id="ARBA00023014"/>
    </source>
</evidence>
<dbReference type="AlphaFoldDB" id="A0A2U3LGC5"/>
<accession>A0A2U3LGC5</accession>
<gene>
    <name evidence="5" type="ORF">SBF1_4920001</name>
</gene>
<dbReference type="Pfam" id="PF13187">
    <property type="entry name" value="Fer4_9"/>
    <property type="match status" value="1"/>
</dbReference>
<organism evidence="5 6">
    <name type="scientific">Candidatus Desulfosporosinus infrequens</name>
    <dbReference type="NCBI Taxonomy" id="2043169"/>
    <lineage>
        <taxon>Bacteria</taxon>
        <taxon>Bacillati</taxon>
        <taxon>Bacillota</taxon>
        <taxon>Clostridia</taxon>
        <taxon>Eubacteriales</taxon>
        <taxon>Desulfitobacteriaceae</taxon>
        <taxon>Desulfosporosinus</taxon>
    </lineage>
</organism>
<protein>
    <submittedName>
        <fullName evidence="5">Oxidoreductase of aldo/keto reductase family</fullName>
    </submittedName>
</protein>
<keyword evidence="3" id="KW-0411">Iron-sulfur</keyword>
<evidence type="ECO:0000256" key="2">
    <source>
        <dbReference type="ARBA" id="ARBA00023004"/>
    </source>
</evidence>
<feature type="domain" description="4Fe-4S ferredoxin-type" evidence="4">
    <location>
        <begin position="75"/>
        <end position="104"/>
    </location>
</feature>
<dbReference type="EMBL" id="OMOF01000437">
    <property type="protein sequence ID" value="SPF50963.1"/>
    <property type="molecule type" value="Genomic_DNA"/>
</dbReference>
<dbReference type="InterPro" id="IPR017896">
    <property type="entry name" value="4Fe4S_Fe-S-bd"/>
</dbReference>
<evidence type="ECO:0000259" key="4">
    <source>
        <dbReference type="PROSITE" id="PS51379"/>
    </source>
</evidence>
<dbReference type="GO" id="GO:0046872">
    <property type="term" value="F:metal ion binding"/>
    <property type="evidence" value="ECO:0007669"/>
    <property type="project" value="UniProtKB-KW"/>
</dbReference>
<evidence type="ECO:0000256" key="1">
    <source>
        <dbReference type="ARBA" id="ARBA00022723"/>
    </source>
</evidence>
<dbReference type="SUPFAM" id="SSF46548">
    <property type="entry name" value="alpha-helical ferredoxin"/>
    <property type="match status" value="1"/>
</dbReference>
<evidence type="ECO:0000313" key="5">
    <source>
        <dbReference type="EMBL" id="SPF50963.1"/>
    </source>
</evidence>
<dbReference type="Proteomes" id="UP000238916">
    <property type="component" value="Unassembled WGS sequence"/>
</dbReference>
<dbReference type="InterPro" id="IPR017900">
    <property type="entry name" value="4Fe4S_Fe_S_CS"/>
</dbReference>
<proteinExistence type="predicted"/>